<dbReference type="GO" id="GO:0005524">
    <property type="term" value="F:ATP binding"/>
    <property type="evidence" value="ECO:0007669"/>
    <property type="project" value="UniProtKB-KW"/>
</dbReference>
<evidence type="ECO:0000313" key="5">
    <source>
        <dbReference type="EMBL" id="TXE07365.1"/>
    </source>
</evidence>
<dbReference type="InterPro" id="IPR027417">
    <property type="entry name" value="P-loop_NTPase"/>
</dbReference>
<accession>A0A5C7ALA8</accession>
<dbReference type="OrthoDB" id="7438987at2"/>
<dbReference type="AlphaFoldDB" id="A0A5C7ALA8"/>
<dbReference type="InterPro" id="IPR003959">
    <property type="entry name" value="ATPase_AAA_core"/>
</dbReference>
<evidence type="ECO:0000259" key="4">
    <source>
        <dbReference type="SMART" id="SM00382"/>
    </source>
</evidence>
<protein>
    <submittedName>
        <fullName evidence="5">AAA family ATPase</fullName>
    </submittedName>
</protein>
<keyword evidence="2" id="KW-0547">Nucleotide-binding</keyword>
<dbReference type="SUPFAM" id="SSF52540">
    <property type="entry name" value="P-loop containing nucleoside triphosphate hydrolases"/>
    <property type="match status" value="1"/>
</dbReference>
<dbReference type="EMBL" id="VORX01000005">
    <property type="protein sequence ID" value="TXE07365.1"/>
    <property type="molecule type" value="Genomic_DNA"/>
</dbReference>
<evidence type="ECO:0000256" key="1">
    <source>
        <dbReference type="ARBA" id="ARBA00006914"/>
    </source>
</evidence>
<evidence type="ECO:0000313" key="6">
    <source>
        <dbReference type="Proteomes" id="UP000321734"/>
    </source>
</evidence>
<dbReference type="InterPro" id="IPR050221">
    <property type="entry name" value="26S_Proteasome_ATPase"/>
</dbReference>
<gene>
    <name evidence="5" type="ORF">ES711_11400</name>
</gene>
<evidence type="ECO:0000256" key="2">
    <source>
        <dbReference type="ARBA" id="ARBA00022741"/>
    </source>
</evidence>
<dbReference type="PANTHER" id="PTHR23073">
    <property type="entry name" value="26S PROTEASOME REGULATORY SUBUNIT"/>
    <property type="match status" value="1"/>
</dbReference>
<comment type="similarity">
    <text evidence="1">Belongs to the AAA ATPase family.</text>
</comment>
<comment type="caution">
    <text evidence="5">The sequence shown here is derived from an EMBL/GenBank/DDBJ whole genome shotgun (WGS) entry which is preliminary data.</text>
</comment>
<sequence length="237" mass="26814">MATHHSTLSSKNKILSLDELHLSSEIRTKLNQLIEEFSFIEALNKLNIPVDNKILLHGKTGCGKTATAHAIGKALKKEVITLNLGGFVSSRLGETGKNIAEIFKKASFGNAVLFIDEFDFIGKIRDYDAKDSGEMQRLVNILIQQIDNLPDTSLLICATNHVEIIDTALLRRFQLKLYYEVPTKEQLDSYYDHILAQFPNEVNNVSRTYIISYAEAKDICYQQIKANVIQLEKQKQQ</sequence>
<proteinExistence type="inferred from homology"/>
<reference evidence="5 6" key="1">
    <citation type="submission" date="2019-08" db="EMBL/GenBank/DDBJ databases">
        <title>Genome sequence of Gelidibacter salicanalis IC162T.</title>
        <authorList>
            <person name="Bowman J.P."/>
        </authorList>
    </citation>
    <scope>NUCLEOTIDE SEQUENCE [LARGE SCALE GENOMIC DNA]</scope>
    <source>
        <strain evidence="5 6">IC162</strain>
    </source>
</reference>
<keyword evidence="3" id="KW-0067">ATP-binding</keyword>
<evidence type="ECO:0000256" key="3">
    <source>
        <dbReference type="ARBA" id="ARBA00022840"/>
    </source>
</evidence>
<dbReference type="Pfam" id="PF00004">
    <property type="entry name" value="AAA"/>
    <property type="match status" value="1"/>
</dbReference>
<dbReference type="CDD" id="cd19481">
    <property type="entry name" value="RecA-like_protease"/>
    <property type="match status" value="1"/>
</dbReference>
<keyword evidence="6" id="KW-1185">Reference proteome</keyword>
<feature type="domain" description="AAA+ ATPase" evidence="4">
    <location>
        <begin position="50"/>
        <end position="183"/>
    </location>
</feature>
<dbReference type="InterPro" id="IPR003593">
    <property type="entry name" value="AAA+_ATPase"/>
</dbReference>
<name>A0A5C7ALA8_9FLAO</name>
<organism evidence="5 6">
    <name type="scientific">Gelidibacter salicanalis</name>
    <dbReference type="NCBI Taxonomy" id="291193"/>
    <lineage>
        <taxon>Bacteria</taxon>
        <taxon>Pseudomonadati</taxon>
        <taxon>Bacteroidota</taxon>
        <taxon>Flavobacteriia</taxon>
        <taxon>Flavobacteriales</taxon>
        <taxon>Flavobacteriaceae</taxon>
        <taxon>Gelidibacter</taxon>
    </lineage>
</organism>
<dbReference type="Proteomes" id="UP000321734">
    <property type="component" value="Unassembled WGS sequence"/>
</dbReference>
<dbReference type="RefSeq" id="WP_146893438.1">
    <property type="nucleotide sequence ID" value="NZ_VORX01000005.1"/>
</dbReference>
<dbReference type="GO" id="GO:0016887">
    <property type="term" value="F:ATP hydrolysis activity"/>
    <property type="evidence" value="ECO:0007669"/>
    <property type="project" value="InterPro"/>
</dbReference>
<dbReference type="SMART" id="SM00382">
    <property type="entry name" value="AAA"/>
    <property type="match status" value="1"/>
</dbReference>
<dbReference type="Gene3D" id="3.40.50.300">
    <property type="entry name" value="P-loop containing nucleotide triphosphate hydrolases"/>
    <property type="match status" value="1"/>
</dbReference>